<feature type="transmembrane region" description="Helical" evidence="1">
    <location>
        <begin position="6"/>
        <end position="28"/>
    </location>
</feature>
<dbReference type="EMBL" id="CP017599">
    <property type="protein sequence ID" value="AOX03868.1"/>
    <property type="molecule type" value="Genomic_DNA"/>
</dbReference>
<feature type="transmembrane region" description="Helical" evidence="1">
    <location>
        <begin position="64"/>
        <end position="83"/>
    </location>
</feature>
<keyword evidence="1" id="KW-1133">Transmembrane helix</keyword>
<dbReference type="KEGG" id="mpro:BJP34_34525"/>
<keyword evidence="1" id="KW-0472">Membrane</keyword>
<keyword evidence="1" id="KW-0812">Transmembrane</keyword>
<accession>A0A1D8U1W2</accession>
<sequence length="84" mass="10036">MINLYSWYRITLLILTTYGLIQLIINLLKYKPYYEKVPGFMKKYFLERGSLVLGKKLNESRHDLIINGLLLLVLVILNIILWFF</sequence>
<evidence type="ECO:0000313" key="2">
    <source>
        <dbReference type="EMBL" id="AOX03868.1"/>
    </source>
</evidence>
<name>A0A1D8U1W2_9CYAN</name>
<evidence type="ECO:0000256" key="1">
    <source>
        <dbReference type="SAM" id="Phobius"/>
    </source>
</evidence>
<gene>
    <name evidence="2" type="ORF">BJP34_34525</name>
</gene>
<proteinExistence type="predicted"/>
<evidence type="ECO:0000313" key="3">
    <source>
        <dbReference type="Proteomes" id="UP000177870"/>
    </source>
</evidence>
<organism evidence="2 3">
    <name type="scientific">Moorena producens PAL-8-15-08-1</name>
    <dbReference type="NCBI Taxonomy" id="1458985"/>
    <lineage>
        <taxon>Bacteria</taxon>
        <taxon>Bacillati</taxon>
        <taxon>Cyanobacteriota</taxon>
        <taxon>Cyanophyceae</taxon>
        <taxon>Coleofasciculales</taxon>
        <taxon>Coleofasciculaceae</taxon>
        <taxon>Moorena</taxon>
    </lineage>
</organism>
<dbReference type="Proteomes" id="UP000177870">
    <property type="component" value="Chromosome"/>
</dbReference>
<dbReference type="AlphaFoldDB" id="A0A1D8U1W2"/>
<reference evidence="3" key="1">
    <citation type="submission" date="2016-10" db="EMBL/GenBank/DDBJ databases">
        <title>Comparative genomics uncovers the prolific and rare metabolic potential of the cyanobacterial genus Moorea.</title>
        <authorList>
            <person name="Leao T."/>
            <person name="Castelao G."/>
            <person name="Korobeynikov A."/>
            <person name="Monroe E.A."/>
            <person name="Podell S."/>
            <person name="Glukhov E."/>
            <person name="Allen E."/>
            <person name="Gerwick W.H."/>
            <person name="Gerwick L."/>
        </authorList>
    </citation>
    <scope>NUCLEOTIDE SEQUENCE [LARGE SCALE GENOMIC DNA]</scope>
    <source>
        <strain evidence="3">PAL-8-15-08-1</strain>
    </source>
</reference>
<protein>
    <submittedName>
        <fullName evidence="2">Uncharacterized protein</fullName>
    </submittedName>
</protein>